<gene>
    <name evidence="3" type="ORF">IQ13_1943</name>
</gene>
<dbReference type="RefSeq" id="WP_144886111.1">
    <property type="nucleotide sequence ID" value="NZ_VLLE01000003.1"/>
</dbReference>
<dbReference type="AlphaFoldDB" id="A0A562SRE0"/>
<name>A0A562SRE0_9BACT</name>
<keyword evidence="2" id="KW-1133">Transmembrane helix</keyword>
<protein>
    <submittedName>
        <fullName evidence="3">Heavy-metal resistance protein</fullName>
    </submittedName>
</protein>
<comment type="caution">
    <text evidence="3">The sequence shown here is derived from an EMBL/GenBank/DDBJ whole genome shotgun (WGS) entry which is preliminary data.</text>
</comment>
<dbReference type="OrthoDB" id="595025at2"/>
<proteinExistence type="predicted"/>
<keyword evidence="4" id="KW-1185">Reference proteome</keyword>
<dbReference type="Gene3D" id="1.20.120.1490">
    <property type="match status" value="1"/>
</dbReference>
<accession>A0A562SRE0</accession>
<evidence type="ECO:0000313" key="4">
    <source>
        <dbReference type="Proteomes" id="UP000316167"/>
    </source>
</evidence>
<keyword evidence="2" id="KW-0472">Membrane</keyword>
<feature type="transmembrane region" description="Helical" evidence="2">
    <location>
        <begin position="6"/>
        <end position="26"/>
    </location>
</feature>
<dbReference type="Pfam" id="PF13801">
    <property type="entry name" value="Metal_resist"/>
    <property type="match status" value="1"/>
</dbReference>
<feature type="coiled-coil region" evidence="1">
    <location>
        <begin position="56"/>
        <end position="83"/>
    </location>
</feature>
<keyword evidence="1" id="KW-0175">Coiled coil</keyword>
<dbReference type="Proteomes" id="UP000316167">
    <property type="component" value="Unassembled WGS sequence"/>
</dbReference>
<evidence type="ECO:0000256" key="2">
    <source>
        <dbReference type="SAM" id="Phobius"/>
    </source>
</evidence>
<evidence type="ECO:0000313" key="3">
    <source>
        <dbReference type="EMBL" id="TWI83825.1"/>
    </source>
</evidence>
<dbReference type="InterPro" id="IPR025961">
    <property type="entry name" value="Metal_resist"/>
</dbReference>
<reference evidence="3 4" key="1">
    <citation type="journal article" date="2015" name="Stand. Genomic Sci.">
        <title>Genomic Encyclopedia of Bacterial and Archaeal Type Strains, Phase III: the genomes of soil and plant-associated and newly described type strains.</title>
        <authorList>
            <person name="Whitman W.B."/>
            <person name="Woyke T."/>
            <person name="Klenk H.P."/>
            <person name="Zhou Y."/>
            <person name="Lilburn T.G."/>
            <person name="Beck B.J."/>
            <person name="De Vos P."/>
            <person name="Vandamme P."/>
            <person name="Eisen J.A."/>
            <person name="Garrity G."/>
            <person name="Hugenholtz P."/>
            <person name="Kyrpides N.C."/>
        </authorList>
    </citation>
    <scope>NUCLEOTIDE SEQUENCE [LARGE SCALE GENOMIC DNA]</scope>
    <source>
        <strain evidence="3 4">CGMCC 1.7271</strain>
    </source>
</reference>
<sequence length="157" mass="18259">MNKTKFLTVLVVLLLALNAVTLYFVWGKRSDDKHRGGGRPYSEYISKKLNFDAQQTEELKKLRDAHKAELEALRNEDKQIQDAKFKLLKDGSSDSLLLDSLTNLSAANKKKFELAFHKHFMQIRALCKPEQVELFKKTIEEMQKRRMPPQGGRERRP</sequence>
<organism evidence="3 4">
    <name type="scientific">Lacibacter cauensis</name>
    <dbReference type="NCBI Taxonomy" id="510947"/>
    <lineage>
        <taxon>Bacteria</taxon>
        <taxon>Pseudomonadati</taxon>
        <taxon>Bacteroidota</taxon>
        <taxon>Chitinophagia</taxon>
        <taxon>Chitinophagales</taxon>
        <taxon>Chitinophagaceae</taxon>
        <taxon>Lacibacter</taxon>
    </lineage>
</organism>
<dbReference type="EMBL" id="VLLE01000003">
    <property type="protein sequence ID" value="TWI83825.1"/>
    <property type="molecule type" value="Genomic_DNA"/>
</dbReference>
<evidence type="ECO:0000256" key="1">
    <source>
        <dbReference type="SAM" id="Coils"/>
    </source>
</evidence>
<keyword evidence="2" id="KW-0812">Transmembrane</keyword>